<sequence>MFQIIAGVMIAFIVFGLILDVVTNETGLKRQEGYRREGAVVEEYGRGKADRVAALKEARHV</sequence>
<evidence type="ECO:0000256" key="1">
    <source>
        <dbReference type="SAM" id="Phobius"/>
    </source>
</evidence>
<gene>
    <name evidence="2" type="ORF">LCGC14_3039470</name>
</gene>
<dbReference type="AlphaFoldDB" id="A0A0F8WPV4"/>
<keyword evidence="1" id="KW-1133">Transmembrane helix</keyword>
<comment type="caution">
    <text evidence="2">The sequence shown here is derived from an EMBL/GenBank/DDBJ whole genome shotgun (WGS) entry which is preliminary data.</text>
</comment>
<keyword evidence="1" id="KW-0812">Transmembrane</keyword>
<protein>
    <submittedName>
        <fullName evidence="2">Uncharacterized protein</fullName>
    </submittedName>
</protein>
<accession>A0A0F8WPV4</accession>
<proteinExistence type="predicted"/>
<organism evidence="2">
    <name type="scientific">marine sediment metagenome</name>
    <dbReference type="NCBI Taxonomy" id="412755"/>
    <lineage>
        <taxon>unclassified sequences</taxon>
        <taxon>metagenomes</taxon>
        <taxon>ecological metagenomes</taxon>
    </lineage>
</organism>
<keyword evidence="1" id="KW-0472">Membrane</keyword>
<feature type="transmembrane region" description="Helical" evidence="1">
    <location>
        <begin position="6"/>
        <end position="23"/>
    </location>
</feature>
<name>A0A0F8WPV4_9ZZZZ</name>
<dbReference type="EMBL" id="LAZR01063734">
    <property type="protein sequence ID" value="KKK58927.1"/>
    <property type="molecule type" value="Genomic_DNA"/>
</dbReference>
<reference evidence="2" key="1">
    <citation type="journal article" date="2015" name="Nature">
        <title>Complex archaea that bridge the gap between prokaryotes and eukaryotes.</title>
        <authorList>
            <person name="Spang A."/>
            <person name="Saw J.H."/>
            <person name="Jorgensen S.L."/>
            <person name="Zaremba-Niedzwiedzka K."/>
            <person name="Martijn J."/>
            <person name="Lind A.E."/>
            <person name="van Eijk R."/>
            <person name="Schleper C."/>
            <person name="Guy L."/>
            <person name="Ettema T.J."/>
        </authorList>
    </citation>
    <scope>NUCLEOTIDE SEQUENCE</scope>
</reference>
<evidence type="ECO:0000313" key="2">
    <source>
        <dbReference type="EMBL" id="KKK58927.1"/>
    </source>
</evidence>